<dbReference type="SUPFAM" id="SSF53223">
    <property type="entry name" value="Aminoacid dehydrogenase-like, N-terminal domain"/>
    <property type="match status" value="1"/>
</dbReference>
<dbReference type="SUPFAM" id="SSF51735">
    <property type="entry name" value="NAD(P)-binding Rossmann-fold domains"/>
    <property type="match status" value="1"/>
</dbReference>
<evidence type="ECO:0000313" key="11">
    <source>
        <dbReference type="Proteomes" id="UP000579136"/>
    </source>
</evidence>
<accession>A0A9Q2D0B2</accession>
<evidence type="ECO:0000256" key="5">
    <source>
        <dbReference type="PIRSR" id="PIRSR000185-1"/>
    </source>
</evidence>
<feature type="binding site" evidence="6">
    <location>
        <position position="92"/>
    </location>
    <ligand>
        <name>substrate</name>
    </ligand>
</feature>
<dbReference type="PANTHER" id="PTHR11606">
    <property type="entry name" value="GLUTAMATE DEHYDROGENASE"/>
    <property type="match status" value="1"/>
</dbReference>
<feature type="binding site" evidence="6">
    <location>
        <position position="348"/>
    </location>
    <ligand>
        <name>substrate</name>
    </ligand>
</feature>
<keyword evidence="11" id="KW-1185">Reference proteome</keyword>
<proteinExistence type="inferred from homology"/>
<dbReference type="SMART" id="SM00839">
    <property type="entry name" value="ELFV_dehydrog"/>
    <property type="match status" value="1"/>
</dbReference>
<feature type="active site" description="Proton donor" evidence="5">
    <location>
        <position position="104"/>
    </location>
</feature>
<dbReference type="InterPro" id="IPR006097">
    <property type="entry name" value="Glu/Leu/Phe/Val/Trp_DH_dimer"/>
</dbReference>
<dbReference type="Gene3D" id="3.40.50.10860">
    <property type="entry name" value="Leucine Dehydrogenase, chain A, domain 1"/>
    <property type="match status" value="1"/>
</dbReference>
<evidence type="ECO:0000256" key="2">
    <source>
        <dbReference type="ARBA" id="ARBA00023002"/>
    </source>
</evidence>
<dbReference type="InterPro" id="IPR006095">
    <property type="entry name" value="Glu/Leu/Phe/Val/Trp_DH"/>
</dbReference>
<protein>
    <recommendedName>
        <fullName evidence="4">Glutamate dehydrogenase</fullName>
    </recommendedName>
</protein>
<reference evidence="10 11" key="1">
    <citation type="submission" date="2020-08" db="EMBL/GenBank/DDBJ databases">
        <title>Genomic Encyclopedia of Type Strains, Phase IV (KMG-IV): sequencing the most valuable type-strain genomes for metagenomic binning, comparative biology and taxonomic classification.</title>
        <authorList>
            <person name="Goeker M."/>
        </authorList>
    </citation>
    <scope>NUCLEOTIDE SEQUENCE [LARGE SCALE GENOMIC DNA]</scope>
    <source>
        <strain evidence="10 11">DSM 19163</strain>
    </source>
</reference>
<dbReference type="PANTHER" id="PTHR11606:SF13">
    <property type="entry name" value="GLUTAMATE DEHYDROGENASE 1, MITOCHONDRIAL"/>
    <property type="match status" value="1"/>
</dbReference>
<organism evidence="10 11">
    <name type="scientific">Nosocomiicoccus ampullae</name>
    <dbReference type="NCBI Taxonomy" id="489910"/>
    <lineage>
        <taxon>Bacteria</taxon>
        <taxon>Bacillati</taxon>
        <taxon>Bacillota</taxon>
        <taxon>Bacilli</taxon>
        <taxon>Bacillales</taxon>
        <taxon>Staphylococcaceae</taxon>
        <taxon>Nosocomiicoccus</taxon>
    </lineage>
</organism>
<keyword evidence="6" id="KW-0520">NAD</keyword>
<feature type="binding site" evidence="6">
    <location>
        <position position="188"/>
    </location>
    <ligand>
        <name>NAD(+)</name>
        <dbReference type="ChEBI" id="CHEBI:57540"/>
    </ligand>
</feature>
<feature type="binding site" evidence="6">
    <location>
        <position position="219"/>
    </location>
    <ligand>
        <name>NAD(+)</name>
        <dbReference type="ChEBI" id="CHEBI:57540"/>
    </ligand>
</feature>
<name>A0A9Q2D0B2_9STAP</name>
<dbReference type="CDD" id="cd01076">
    <property type="entry name" value="NAD_bind_1_Glu_DH"/>
    <property type="match status" value="1"/>
</dbReference>
<comment type="catalytic activity">
    <reaction evidence="3">
        <text>L-glutamate + NAD(+) + H2O = 2-oxoglutarate + NH4(+) + NADH + H(+)</text>
        <dbReference type="Rhea" id="RHEA:15133"/>
        <dbReference type="ChEBI" id="CHEBI:15377"/>
        <dbReference type="ChEBI" id="CHEBI:15378"/>
        <dbReference type="ChEBI" id="CHEBI:16810"/>
        <dbReference type="ChEBI" id="CHEBI:28938"/>
        <dbReference type="ChEBI" id="CHEBI:29985"/>
        <dbReference type="ChEBI" id="CHEBI:57540"/>
        <dbReference type="ChEBI" id="CHEBI:57945"/>
        <dbReference type="EC" id="1.4.1.2"/>
    </reaction>
</comment>
<dbReference type="AlphaFoldDB" id="A0A9Q2D0B2"/>
<evidence type="ECO:0000256" key="7">
    <source>
        <dbReference type="PIRSR" id="PIRSR000185-3"/>
    </source>
</evidence>
<comment type="similarity">
    <text evidence="1 4 8">Belongs to the Glu/Leu/Phe/Val dehydrogenases family.</text>
</comment>
<feature type="site" description="Important for catalysis" evidence="7">
    <location>
        <position position="144"/>
    </location>
</feature>
<evidence type="ECO:0000256" key="6">
    <source>
        <dbReference type="PIRSR" id="PIRSR000185-2"/>
    </source>
</evidence>
<dbReference type="InterPro" id="IPR033922">
    <property type="entry name" value="NAD_bind_Glu_DH"/>
</dbReference>
<evidence type="ECO:0000256" key="1">
    <source>
        <dbReference type="ARBA" id="ARBA00006382"/>
    </source>
</evidence>
<dbReference type="Pfam" id="PF00208">
    <property type="entry name" value="ELFV_dehydrog"/>
    <property type="match status" value="1"/>
</dbReference>
<gene>
    <name evidence="10" type="ORF">HNQ45_001122</name>
</gene>
<comment type="caution">
    <text evidence="10">The sequence shown here is derived from an EMBL/GenBank/DDBJ whole genome shotgun (WGS) entry which is preliminary data.</text>
</comment>
<dbReference type="PRINTS" id="PR00082">
    <property type="entry name" value="GLFDHDRGNASE"/>
</dbReference>
<sequence>MSNNSFINAQQQVESACQILNTEPAVFEILKDVERMIEINIPVKMDDGSVKSFKAFRAAHNTTLGPAKGGIRIHPSVTYDDVKALSIWMTFKCAVTGTPYGGGKGGIVADPTTMSDNELEQLARGYVRGIYKYLGEKIDVPAPDVGCSAQMISWMVDEYCQLSGKQEIGTFTGKPVEYGGSLGRKESTGFGISIIGRQVAKKFDIHFENATLAVQGFGNVGSHAVKYFEQLGAKVQAVMEWHPDGLFAIYREEGFTYDELEENRGKFKEMENVKILAPEDFWSLDVDIMVPAALANAIDERVAKLVKANIVLEGANGPVTTEGDAVFKDRGITVVPDILTNSGGVIVSYYEWAQNVQGFYWTEKEVLERQEQSMIQAFDEIWDTKEKHDVTFREAAYLNSIQKVANTMKLQGRLS</sequence>
<evidence type="ECO:0000256" key="4">
    <source>
        <dbReference type="PIRNR" id="PIRNR000185"/>
    </source>
</evidence>
<feature type="binding site" evidence="6">
    <location>
        <position position="68"/>
    </location>
    <ligand>
        <name>substrate</name>
    </ligand>
</feature>
<dbReference type="Pfam" id="PF02812">
    <property type="entry name" value="ELFV_dehydrog_N"/>
    <property type="match status" value="1"/>
</dbReference>
<evidence type="ECO:0000259" key="9">
    <source>
        <dbReference type="SMART" id="SM00839"/>
    </source>
</evidence>
<dbReference type="InterPro" id="IPR036291">
    <property type="entry name" value="NAD(P)-bd_dom_sf"/>
</dbReference>
<keyword evidence="6" id="KW-0547">Nucleotide-binding</keyword>
<evidence type="ECO:0000256" key="3">
    <source>
        <dbReference type="ARBA" id="ARBA00047898"/>
    </source>
</evidence>
<dbReference type="RefSeq" id="WP_246562792.1">
    <property type="nucleotide sequence ID" value="NZ_CBCRYX010000005.1"/>
</dbReference>
<dbReference type="InterPro" id="IPR006096">
    <property type="entry name" value="Glu/Leu/Phe/Val/Trp_DH_C"/>
</dbReference>
<dbReference type="EMBL" id="JACHHF010000006">
    <property type="protein sequence ID" value="MBB5176235.1"/>
    <property type="molecule type" value="Genomic_DNA"/>
</dbReference>
<dbReference type="GO" id="GO:0004352">
    <property type="term" value="F:glutamate dehydrogenase (NAD+) activity"/>
    <property type="evidence" value="ECO:0007669"/>
    <property type="project" value="UniProtKB-EC"/>
</dbReference>
<dbReference type="GO" id="GO:0000166">
    <property type="term" value="F:nucleotide binding"/>
    <property type="evidence" value="ECO:0007669"/>
    <property type="project" value="UniProtKB-KW"/>
</dbReference>
<evidence type="ECO:0000256" key="8">
    <source>
        <dbReference type="RuleBase" id="RU004417"/>
    </source>
</evidence>
<dbReference type="PIRSF" id="PIRSF000185">
    <property type="entry name" value="Glu_DH"/>
    <property type="match status" value="1"/>
</dbReference>
<dbReference type="Gene3D" id="3.40.50.720">
    <property type="entry name" value="NAD(P)-binding Rossmann-like Domain"/>
    <property type="match status" value="1"/>
</dbReference>
<dbReference type="Proteomes" id="UP000579136">
    <property type="component" value="Unassembled WGS sequence"/>
</dbReference>
<dbReference type="InterPro" id="IPR046346">
    <property type="entry name" value="Aminoacid_DH-like_N_sf"/>
</dbReference>
<dbReference type="InterPro" id="IPR014362">
    <property type="entry name" value="Glu_DH"/>
</dbReference>
<feature type="domain" description="Glutamate/phenylalanine/leucine/valine/L-tryptophan dehydrogenase C-terminal" evidence="9">
    <location>
        <begin position="181"/>
        <end position="412"/>
    </location>
</feature>
<keyword evidence="2 4" id="KW-0560">Oxidoreductase</keyword>
<dbReference type="GO" id="GO:0006538">
    <property type="term" value="P:L-glutamate catabolic process"/>
    <property type="evidence" value="ECO:0007669"/>
    <property type="project" value="TreeGrafter"/>
</dbReference>
<evidence type="ECO:0000313" key="10">
    <source>
        <dbReference type="EMBL" id="MBB5176235.1"/>
    </source>
</evidence>